<reference evidence="3 4" key="1">
    <citation type="submission" date="2018-06" db="EMBL/GenBank/DDBJ databases">
        <title>Genomic Encyclopedia of Type Strains, Phase IV (KMG-IV): sequencing the most valuable type-strain genomes for metagenomic binning, comparative biology and taxonomic classification.</title>
        <authorList>
            <person name="Goeker M."/>
        </authorList>
    </citation>
    <scope>NUCLEOTIDE SEQUENCE [LARGE SCALE GENOMIC DNA]</scope>
    <source>
        <strain evidence="3 4">DSM 24032</strain>
    </source>
</reference>
<evidence type="ECO:0000313" key="3">
    <source>
        <dbReference type="EMBL" id="RBP53088.1"/>
    </source>
</evidence>
<dbReference type="SUPFAM" id="SSF53474">
    <property type="entry name" value="alpha/beta-Hydrolases"/>
    <property type="match status" value="1"/>
</dbReference>
<dbReference type="InterPro" id="IPR050266">
    <property type="entry name" value="AB_hydrolase_sf"/>
</dbReference>
<dbReference type="Gene3D" id="3.40.50.1820">
    <property type="entry name" value="alpha/beta hydrolase"/>
    <property type="match status" value="1"/>
</dbReference>
<dbReference type="EMBL" id="QNRT01000001">
    <property type="protein sequence ID" value="RBP53088.1"/>
    <property type="molecule type" value="Genomic_DNA"/>
</dbReference>
<evidence type="ECO:0000313" key="4">
    <source>
        <dbReference type="Proteomes" id="UP000253083"/>
    </source>
</evidence>
<dbReference type="Proteomes" id="UP000253083">
    <property type="component" value="Unassembled WGS sequence"/>
</dbReference>
<gene>
    <name evidence="3" type="ORF">DFR28_101473</name>
</gene>
<sequence length="258" mass="27664">MTKVNNIVLVPGWGINSCVWLGLLELIGSLRPDLNVQLIDFPGYAQHADSVCPSDLNDLATFCLEQAPQDAVWVGWSLGGMVAMQAALTSGTSRVRGLQLIATSAKFVASPDWQFGVDVSVFERFCNELSNDYRQALKRFLLLQAGNRHEARGVVKELHQRIIATTSPTKASLQAGLSCLAGADLRGVVDQIDVPTQVVIGKLDRVANPAGGEALARSLGGELVALHCGHAPFITHAEDVVASLLRLLADVERAECND</sequence>
<evidence type="ECO:0000259" key="2">
    <source>
        <dbReference type="Pfam" id="PF12697"/>
    </source>
</evidence>
<dbReference type="AlphaFoldDB" id="A0A395JU68"/>
<dbReference type="GO" id="GO:0016020">
    <property type="term" value="C:membrane"/>
    <property type="evidence" value="ECO:0007669"/>
    <property type="project" value="TreeGrafter"/>
</dbReference>
<dbReference type="Pfam" id="PF12697">
    <property type="entry name" value="Abhydrolase_6"/>
    <property type="match status" value="1"/>
</dbReference>
<keyword evidence="4" id="KW-1185">Reference proteome</keyword>
<dbReference type="RefSeq" id="WP_211316819.1">
    <property type="nucleotide sequence ID" value="NZ_QNRT01000001.1"/>
</dbReference>
<dbReference type="FunCoup" id="A0A395JU68">
    <property type="interactions" value="154"/>
</dbReference>
<comment type="caution">
    <text evidence="3">The sequence shown here is derived from an EMBL/GenBank/DDBJ whole genome shotgun (WGS) entry which is preliminary data.</text>
</comment>
<keyword evidence="1" id="KW-0378">Hydrolase</keyword>
<organism evidence="3 4">
    <name type="scientific">Arenicella xantha</name>
    <dbReference type="NCBI Taxonomy" id="644221"/>
    <lineage>
        <taxon>Bacteria</taxon>
        <taxon>Pseudomonadati</taxon>
        <taxon>Pseudomonadota</taxon>
        <taxon>Gammaproteobacteria</taxon>
        <taxon>Arenicellales</taxon>
        <taxon>Arenicellaceae</taxon>
        <taxon>Arenicella</taxon>
    </lineage>
</organism>
<dbReference type="InterPro" id="IPR029058">
    <property type="entry name" value="AB_hydrolase_fold"/>
</dbReference>
<dbReference type="InParanoid" id="A0A395JU68"/>
<name>A0A395JU68_9GAMM</name>
<proteinExistence type="predicted"/>
<accession>A0A395JU68</accession>
<protein>
    <submittedName>
        <fullName evidence="3">Carboxylesterase BioH (Pimeloyl-CoA synthesis)</fullName>
    </submittedName>
</protein>
<dbReference type="PANTHER" id="PTHR43798">
    <property type="entry name" value="MONOACYLGLYCEROL LIPASE"/>
    <property type="match status" value="1"/>
</dbReference>
<dbReference type="PANTHER" id="PTHR43798:SF31">
    <property type="entry name" value="AB HYDROLASE SUPERFAMILY PROTEIN YCLE"/>
    <property type="match status" value="1"/>
</dbReference>
<evidence type="ECO:0000256" key="1">
    <source>
        <dbReference type="ARBA" id="ARBA00022801"/>
    </source>
</evidence>
<dbReference type="InterPro" id="IPR000073">
    <property type="entry name" value="AB_hydrolase_1"/>
</dbReference>
<feature type="domain" description="AB hydrolase-1" evidence="2">
    <location>
        <begin position="7"/>
        <end position="242"/>
    </location>
</feature>
<dbReference type="GO" id="GO:0016787">
    <property type="term" value="F:hydrolase activity"/>
    <property type="evidence" value="ECO:0007669"/>
    <property type="project" value="UniProtKB-KW"/>
</dbReference>